<dbReference type="RefSeq" id="WP_341365895.1">
    <property type="nucleotide sequence ID" value="NZ_CP150951.2"/>
</dbReference>
<feature type="domain" description="HAMP" evidence="6">
    <location>
        <begin position="396"/>
        <end position="442"/>
    </location>
</feature>
<dbReference type="CDD" id="cd06225">
    <property type="entry name" value="HAMP"/>
    <property type="match status" value="1"/>
</dbReference>
<organism evidence="7 8">
    <name type="scientific">Yoonia phaeophyticola</name>
    <dbReference type="NCBI Taxonomy" id="3137369"/>
    <lineage>
        <taxon>Bacteria</taxon>
        <taxon>Pseudomonadati</taxon>
        <taxon>Pseudomonadota</taxon>
        <taxon>Alphaproteobacteria</taxon>
        <taxon>Rhodobacterales</taxon>
        <taxon>Paracoccaceae</taxon>
        <taxon>Yoonia</taxon>
    </lineage>
</organism>
<dbReference type="Pfam" id="PF00672">
    <property type="entry name" value="HAMP"/>
    <property type="match status" value="2"/>
</dbReference>
<keyword evidence="4" id="KW-1133">Transmembrane helix</keyword>
<dbReference type="InterPro" id="IPR004090">
    <property type="entry name" value="Chemotax_Me-accpt_rcpt"/>
</dbReference>
<keyword evidence="4" id="KW-0812">Transmembrane</keyword>
<dbReference type="PROSITE" id="PS50885">
    <property type="entry name" value="HAMP"/>
    <property type="match status" value="2"/>
</dbReference>
<gene>
    <name evidence="7" type="ORF">AABB29_12785</name>
</gene>
<keyword evidence="8" id="KW-1185">Reference proteome</keyword>
<name>A0ABZ2V132_9RHOB</name>
<proteinExistence type="inferred from homology"/>
<evidence type="ECO:0000259" key="6">
    <source>
        <dbReference type="PROSITE" id="PS50885"/>
    </source>
</evidence>
<dbReference type="Proteomes" id="UP001440612">
    <property type="component" value="Chromosome"/>
</dbReference>
<feature type="transmembrane region" description="Helical" evidence="4">
    <location>
        <begin position="309"/>
        <end position="329"/>
    </location>
</feature>
<dbReference type="PROSITE" id="PS50111">
    <property type="entry name" value="CHEMOTAXIS_TRANSDUC_2"/>
    <property type="match status" value="1"/>
</dbReference>
<dbReference type="SMART" id="SM00304">
    <property type="entry name" value="HAMP"/>
    <property type="match status" value="2"/>
</dbReference>
<feature type="domain" description="Methyl-accepting transducer" evidence="5">
    <location>
        <begin position="447"/>
        <end position="676"/>
    </location>
</feature>
<accession>A0ABZ2V132</accession>
<keyword evidence="1" id="KW-0145">Chemotaxis</keyword>
<reference evidence="8" key="1">
    <citation type="submission" date="2024-04" db="EMBL/GenBank/DDBJ databases">
        <title>Phylogenomic analyses of a clade within the roseobacter group suggest taxonomic reassignments of species of the genera Aestuariivita, Citreicella, Loktanella, Nautella, Pelagibaca, Ruegeria, Thalassobius, Thiobacimonas and Tropicibacter, and the proposal o.</title>
        <authorList>
            <person name="Jeon C.O."/>
        </authorList>
    </citation>
    <scope>NUCLEOTIDE SEQUENCE [LARGE SCALE GENOMIC DNA]</scope>
    <source>
        <strain evidence="8">BS5-3</strain>
    </source>
</reference>
<dbReference type="SMART" id="SM01358">
    <property type="entry name" value="HBM"/>
    <property type="match status" value="1"/>
</dbReference>
<feature type="domain" description="HAMP" evidence="6">
    <location>
        <begin position="327"/>
        <end position="380"/>
    </location>
</feature>
<evidence type="ECO:0000256" key="2">
    <source>
        <dbReference type="ARBA" id="ARBA00029447"/>
    </source>
</evidence>
<dbReference type="Gene3D" id="1.10.287.950">
    <property type="entry name" value="Methyl-accepting chemotaxis protein"/>
    <property type="match status" value="1"/>
</dbReference>
<dbReference type="SUPFAM" id="SSF58104">
    <property type="entry name" value="Methyl-accepting chemotaxis protein (MCP) signaling domain"/>
    <property type="match status" value="1"/>
</dbReference>
<evidence type="ECO:0000313" key="7">
    <source>
        <dbReference type="EMBL" id="WZC47775.1"/>
    </source>
</evidence>
<dbReference type="EMBL" id="CP150951">
    <property type="protein sequence ID" value="WZC47775.1"/>
    <property type="molecule type" value="Genomic_DNA"/>
</dbReference>
<evidence type="ECO:0000313" key="8">
    <source>
        <dbReference type="Proteomes" id="UP001440612"/>
    </source>
</evidence>
<evidence type="ECO:0000256" key="4">
    <source>
        <dbReference type="SAM" id="Phobius"/>
    </source>
</evidence>
<dbReference type="InterPro" id="IPR004089">
    <property type="entry name" value="MCPsignal_dom"/>
</dbReference>
<dbReference type="InterPro" id="IPR032255">
    <property type="entry name" value="HBM"/>
</dbReference>
<evidence type="ECO:0000256" key="3">
    <source>
        <dbReference type="PROSITE-ProRule" id="PRU00284"/>
    </source>
</evidence>
<evidence type="ECO:0000259" key="5">
    <source>
        <dbReference type="PROSITE" id="PS50111"/>
    </source>
</evidence>
<comment type="similarity">
    <text evidence="2">Belongs to the methyl-accepting chemotaxis (MCP) protein family.</text>
</comment>
<keyword evidence="3" id="KW-0807">Transducer</keyword>
<dbReference type="InterPro" id="IPR003660">
    <property type="entry name" value="HAMP_dom"/>
</dbReference>
<dbReference type="Pfam" id="PF00015">
    <property type="entry name" value="MCPsignal"/>
    <property type="match status" value="1"/>
</dbReference>
<dbReference type="CDD" id="cd11386">
    <property type="entry name" value="MCP_signal"/>
    <property type="match status" value="1"/>
</dbReference>
<dbReference type="Gene3D" id="6.10.340.10">
    <property type="match status" value="1"/>
</dbReference>
<dbReference type="SMART" id="SM00283">
    <property type="entry name" value="MA"/>
    <property type="match status" value="1"/>
</dbReference>
<evidence type="ECO:0000256" key="1">
    <source>
        <dbReference type="ARBA" id="ARBA00022500"/>
    </source>
</evidence>
<protein>
    <submittedName>
        <fullName evidence="7">Methyl-accepting chemotaxis protein</fullName>
    </submittedName>
</protein>
<dbReference type="PRINTS" id="PR00260">
    <property type="entry name" value="CHEMTRNSDUCR"/>
</dbReference>
<sequence>MSSISVTNRINIGYALLTCAILSLAGMAYVAVNQLGKSYQDYRSTTQQTLLISGLVSDIVDGRAAALKYRITPSDALDAEVRRNFDAVAVKATDPLVATAPEAVQSEIANVASMAVQYQSAFNETVRLRSKITQTATQVQAHYDAVIAALWELENVGRPGQSFNDILAESTQRTTILTNLQLGHEAAERYVANGDPSQLEASNIAFDEASASLREMDSSGGSTEEPWMVEVATHVEAGLAAITALKDSLDVTQADWNMVGEANEAVLDVVGPAMKQSLEAAVSRIVTTQENLGAAGQSVVDRVLSLTPMIGGAAFILAILIAFAIGRWVTVPLRTLAKTTQALADGNTSVMIEGREHKHELGQMARALNVFRDTIERDHETAVRTAQENAEQELVVTTLSNALKALADGNLDKRLNQKFKDSYEPLRLNFNTTLDRLEETMQHVISAAKAVESGVGKINNASQDLSERTANQAATLEQSAAALDELTVSIKSSAEQNKEVDHTVQQARQEAKASEAVVSDAVMAMGRIEESSAQISQITDVISDISFQTNLLALNAGVEAARAGEAGRGFAVVASEVRALAQRSSEAAREVSDLIEKSTSEVAEGTKLVNHAGDALVKIVAAVDSVSQLISEITSRSAEQATGLTEINVGINMLDEVTQKNAGMVDMSFAQGQRLVTEAQRLEELINQFQITHSGTGSSSPRLALSA</sequence>
<dbReference type="PANTHER" id="PTHR43531">
    <property type="entry name" value="PROTEIN ICFG"/>
    <property type="match status" value="1"/>
</dbReference>
<dbReference type="SUPFAM" id="SSF158472">
    <property type="entry name" value="HAMP domain-like"/>
    <property type="match status" value="1"/>
</dbReference>
<keyword evidence="4" id="KW-0472">Membrane</keyword>
<dbReference type="InterPro" id="IPR051310">
    <property type="entry name" value="MCP_chemotaxis"/>
</dbReference>
<dbReference type="PANTHER" id="PTHR43531:SF11">
    <property type="entry name" value="METHYL-ACCEPTING CHEMOTAXIS PROTEIN 3"/>
    <property type="match status" value="1"/>
</dbReference>
<feature type="transmembrane region" description="Helical" evidence="4">
    <location>
        <begin position="12"/>
        <end position="32"/>
    </location>
</feature>